<dbReference type="Gene3D" id="3.90.1600.10">
    <property type="entry name" value="Palm domain of DNA polymerase"/>
    <property type="match status" value="1"/>
</dbReference>
<evidence type="ECO:0000256" key="6">
    <source>
        <dbReference type="ARBA" id="ARBA00022932"/>
    </source>
</evidence>
<evidence type="ECO:0000313" key="12">
    <source>
        <dbReference type="Proteomes" id="UP000580250"/>
    </source>
</evidence>
<feature type="compositionally biased region" description="Low complexity" evidence="9">
    <location>
        <begin position="32"/>
        <end position="55"/>
    </location>
</feature>
<dbReference type="Pfam" id="PF03175">
    <property type="entry name" value="DNA_pol_B_2"/>
    <property type="match status" value="3"/>
</dbReference>
<dbReference type="InterPro" id="IPR004868">
    <property type="entry name" value="DNA-dir_DNA_pol_B_mt/vir"/>
</dbReference>
<dbReference type="SUPFAM" id="SSF56672">
    <property type="entry name" value="DNA/RNA polymerases"/>
    <property type="match status" value="1"/>
</dbReference>
<feature type="domain" description="DNA-directed DNA polymerase family B mitochondria/virus" evidence="10">
    <location>
        <begin position="1131"/>
        <end position="1231"/>
    </location>
</feature>
<sequence length="1394" mass="162250">MVFKGEYGNNGPSPRKRPRFFIEDILNNNFESQNQIGSGSQQEQQQSQNQQQRQQLPGISCYAKRLETTIDFDRRFKSMKSGSRFIIENIPDQPENLLRLIFNDCIDKTFAKAKEKDIKPDHIGAIISSQLLDRDIYIPIRKYQIDTVDNILNEFLKVSQSKTDRGSLWGEPFNIIIHAIGVSQLPRKRTLRGTAPSVNNMRHQENFTHLIKVTNNGDNLCLFYSLELTRMHDTNELGNRLAFCRYHRQRPKKQREDIIKLMNDLNIPMHEKEYDAYIYIPIIVNYWNQKYEKAGFKFKVFVFVNQGATKLEYAFGPNDFNTPISIYHNNNHFDGVRTAGRLFGKGYKYCFTCDKRYRRAQDHNKNCKSFCIRCGRVGIGRPCPVTQDFVKKCIECMKQFWNKECHAHHINNNNCRRSKQCERCGIIWNINNYKNDPSKHHICGQKWCINCKQFHSAERGCFIRPLEIKRPTPYRLVTFDFESTQHEHLDQKQRLHQVNFISVIITCTQCMLDQSIWRSKLQQQGKSCSICGIHRSKTFSKRPFFETDIEDKVITDNPLSDFVHWILFGLDRKYTTMAFSHFGGRYDMVMAFREIFLKGIVPTMIRRGNKLYQLRVPKTEKGGEVIFRDSFNLCPVALGRLIGAFDLGIQEKQFFPHLANHPKNYDITLPVLPTKSEYLYGGMSKEKQREFDNWYSKEKNSTFCLNEALADYCTNDVQILTEALIEFRKRFLEVSCSKNTSEISYGIDILREPMTIASACMRHFRLNHLKPEHLAIVPEKGYDNCDTQSGIAIKYLDWYADTHGIEIQTAHSREGEYVVAGKYRVDGYIVAEDRAIEVHGCIWHACPIHFGDQPNRVMPNGKTVAIIRSEDEHRLEILKQHIRQVDIVWECDIKKMLCRDKKMRKAFKNYHDKGPIKIRDCFFGGRTGPTLMYYNAGEQNKIKYLDFNSLYPSTIATTSFPIGHPKIHIVPRQQQDVEWTCATDIPYKGILKVFLIPPFKLDVPVMPVKFDDRLLFPLCRLCSLKYPHGDVIPDYTCPHSDEERGWVSTCTSIELSEALNEGYRVTKFYRALYYERWDAKLFKDYVAEFMSMKIHASGFPNSIDTLEKEEEFIRESKRRYGIHLSRDKMVPDKAMRYISKLMLNSLWGRFSLRNTLAKSHVTNSPAELREFIYNKSIQVNSFDSLTDDTKLITYEPVEEFTCEHETSNIVLSLWTTSMARIRLFRAMKTVANEPGCQLLYGDTDSILFSYPANIECPLKIGPYLGDLAEEYEDCLIKEYVGGACKAYALRMIEKQSLTERSVLRVRGITLSGDVCKTVHFNSFKEIVLQYGKCNEEKQIDKNDKDILIVNYPNFLRPNVKTGMVCSTQLQKKFCPVILKGIVTNNYKIVDFGHK</sequence>
<dbReference type="InterPro" id="IPR012337">
    <property type="entry name" value="RNaseH-like_sf"/>
</dbReference>
<evidence type="ECO:0000256" key="3">
    <source>
        <dbReference type="ARBA" id="ARBA00022679"/>
    </source>
</evidence>
<feature type="domain" description="DNA-directed DNA polymerase family B mitochondria/virus" evidence="10">
    <location>
        <begin position="577"/>
        <end position="778"/>
    </location>
</feature>
<dbReference type="Gene3D" id="1.10.287.690">
    <property type="entry name" value="Helix hairpin bin"/>
    <property type="match status" value="1"/>
</dbReference>
<evidence type="ECO:0000259" key="10">
    <source>
        <dbReference type="Pfam" id="PF03175"/>
    </source>
</evidence>
<dbReference type="Gene3D" id="3.40.960.10">
    <property type="entry name" value="VSR Endonuclease"/>
    <property type="match status" value="1"/>
</dbReference>
<dbReference type="PRINTS" id="PR00106">
    <property type="entry name" value="DNAPOLB"/>
</dbReference>
<dbReference type="SUPFAM" id="SSF53098">
    <property type="entry name" value="Ribonuclease H-like"/>
    <property type="match status" value="1"/>
</dbReference>
<feature type="domain" description="DNA-directed DNA polymerase family B mitochondria/virus" evidence="10">
    <location>
        <begin position="901"/>
        <end position="1098"/>
    </location>
</feature>
<evidence type="ECO:0000256" key="4">
    <source>
        <dbReference type="ARBA" id="ARBA00022695"/>
    </source>
</evidence>
<dbReference type="InterPro" id="IPR023211">
    <property type="entry name" value="DNA_pol_palm_dom_sf"/>
</dbReference>
<dbReference type="InterPro" id="IPR043502">
    <property type="entry name" value="DNA/RNA_pol_sf"/>
</dbReference>
<dbReference type="Gene3D" id="3.30.420.10">
    <property type="entry name" value="Ribonuclease H-like superfamily/Ribonuclease H"/>
    <property type="match status" value="1"/>
</dbReference>
<keyword evidence="7" id="KW-0238">DNA-binding</keyword>
<dbReference type="OrthoDB" id="5876545at2759"/>
<dbReference type="GO" id="GO:0042575">
    <property type="term" value="C:DNA polymerase complex"/>
    <property type="evidence" value="ECO:0007669"/>
    <property type="project" value="UniProtKB-ARBA"/>
</dbReference>
<gene>
    <name evidence="11" type="ORF">MENT_LOCUS32443</name>
</gene>
<evidence type="ECO:0000256" key="7">
    <source>
        <dbReference type="ARBA" id="ARBA00023125"/>
    </source>
</evidence>
<feature type="region of interest" description="Disordered" evidence="9">
    <location>
        <begin position="32"/>
        <end position="56"/>
    </location>
</feature>
<organism evidence="11 12">
    <name type="scientific">Meloidogyne enterolobii</name>
    <name type="common">Root-knot nematode worm</name>
    <name type="synonym">Meloidogyne mayaguensis</name>
    <dbReference type="NCBI Taxonomy" id="390850"/>
    <lineage>
        <taxon>Eukaryota</taxon>
        <taxon>Metazoa</taxon>
        <taxon>Ecdysozoa</taxon>
        <taxon>Nematoda</taxon>
        <taxon>Chromadorea</taxon>
        <taxon>Rhabditida</taxon>
        <taxon>Tylenchina</taxon>
        <taxon>Tylenchomorpha</taxon>
        <taxon>Tylenchoidea</taxon>
        <taxon>Meloidogynidae</taxon>
        <taxon>Meloidogyninae</taxon>
        <taxon>Meloidogyne</taxon>
    </lineage>
</organism>
<dbReference type="Proteomes" id="UP000580250">
    <property type="component" value="Unassembled WGS sequence"/>
</dbReference>
<comment type="similarity">
    <text evidence="1">Belongs to the DNA polymerase type-B family.</text>
</comment>
<keyword evidence="5" id="KW-0235">DNA replication</keyword>
<evidence type="ECO:0000256" key="1">
    <source>
        <dbReference type="ARBA" id="ARBA00005755"/>
    </source>
</evidence>
<dbReference type="GO" id="GO:0006260">
    <property type="term" value="P:DNA replication"/>
    <property type="evidence" value="ECO:0007669"/>
    <property type="project" value="UniProtKB-KW"/>
</dbReference>
<evidence type="ECO:0000313" key="11">
    <source>
        <dbReference type="EMBL" id="CAD2180371.1"/>
    </source>
</evidence>
<dbReference type="PANTHER" id="PTHR33568:SF3">
    <property type="entry name" value="DNA-DIRECTED DNA POLYMERASE"/>
    <property type="match status" value="1"/>
</dbReference>
<proteinExistence type="inferred from homology"/>
<evidence type="ECO:0000256" key="9">
    <source>
        <dbReference type="SAM" id="MobiDB-lite"/>
    </source>
</evidence>
<reference evidence="11 12" key="1">
    <citation type="submission" date="2020-08" db="EMBL/GenBank/DDBJ databases">
        <authorList>
            <person name="Koutsovoulos G."/>
            <person name="Danchin GJ E."/>
        </authorList>
    </citation>
    <scope>NUCLEOTIDE SEQUENCE [LARGE SCALE GENOMIC DNA]</scope>
</reference>
<protein>
    <recommendedName>
        <fullName evidence="2">DNA-directed DNA polymerase</fullName>
        <ecNumber evidence="2">2.7.7.7</ecNumber>
    </recommendedName>
</protein>
<name>A0A6V7W1P8_MELEN</name>
<keyword evidence="4" id="KW-0548">Nucleotidyltransferase</keyword>
<dbReference type="GO" id="GO:0003887">
    <property type="term" value="F:DNA-directed DNA polymerase activity"/>
    <property type="evidence" value="ECO:0007669"/>
    <property type="project" value="UniProtKB-KW"/>
</dbReference>
<dbReference type="InterPro" id="IPR006172">
    <property type="entry name" value="DNA-dir_DNA_pol_B"/>
</dbReference>
<accession>A0A6V7W1P8</accession>
<evidence type="ECO:0000256" key="2">
    <source>
        <dbReference type="ARBA" id="ARBA00012417"/>
    </source>
</evidence>
<dbReference type="GO" id="GO:0000166">
    <property type="term" value="F:nucleotide binding"/>
    <property type="evidence" value="ECO:0007669"/>
    <property type="project" value="InterPro"/>
</dbReference>
<evidence type="ECO:0000256" key="5">
    <source>
        <dbReference type="ARBA" id="ARBA00022705"/>
    </source>
</evidence>
<dbReference type="InterPro" id="IPR036397">
    <property type="entry name" value="RNaseH_sf"/>
</dbReference>
<dbReference type="EC" id="2.7.7.7" evidence="2"/>
<evidence type="ECO:0000256" key="8">
    <source>
        <dbReference type="ARBA" id="ARBA00049244"/>
    </source>
</evidence>
<keyword evidence="6" id="KW-0239">DNA-directed DNA polymerase</keyword>
<comment type="caution">
    <text evidence="11">The sequence shown here is derived from an EMBL/GenBank/DDBJ whole genome shotgun (WGS) entry which is preliminary data.</text>
</comment>
<comment type="catalytic activity">
    <reaction evidence="8">
        <text>DNA(n) + a 2'-deoxyribonucleoside 5'-triphosphate = DNA(n+1) + diphosphate</text>
        <dbReference type="Rhea" id="RHEA:22508"/>
        <dbReference type="Rhea" id="RHEA-COMP:17339"/>
        <dbReference type="Rhea" id="RHEA-COMP:17340"/>
        <dbReference type="ChEBI" id="CHEBI:33019"/>
        <dbReference type="ChEBI" id="CHEBI:61560"/>
        <dbReference type="ChEBI" id="CHEBI:173112"/>
        <dbReference type="EC" id="2.7.7.7"/>
    </reaction>
</comment>
<keyword evidence="3" id="KW-0808">Transferase</keyword>
<dbReference type="PANTHER" id="PTHR33568">
    <property type="entry name" value="DNA POLYMERASE"/>
    <property type="match status" value="1"/>
</dbReference>
<dbReference type="EMBL" id="CAJEWN010000369">
    <property type="protein sequence ID" value="CAD2180371.1"/>
    <property type="molecule type" value="Genomic_DNA"/>
</dbReference>
<dbReference type="GO" id="GO:0003677">
    <property type="term" value="F:DNA binding"/>
    <property type="evidence" value="ECO:0007669"/>
    <property type="project" value="UniProtKB-KW"/>
</dbReference>